<feature type="compositionally biased region" description="Basic residues" evidence="1">
    <location>
        <begin position="328"/>
        <end position="340"/>
    </location>
</feature>
<evidence type="ECO:0000313" key="2">
    <source>
        <dbReference type="EMBL" id="KAK4134033.1"/>
    </source>
</evidence>
<keyword evidence="3" id="KW-1185">Reference proteome</keyword>
<dbReference type="AlphaFoldDB" id="A0AAN6ZDP3"/>
<sequence length="454" mass="49416">MWPARTDLLPTTGGANRLDNTKPSPAQAFPHHFDQQLISPITTPLSPPPVSRGPKLKSQNSHSRLRSGSGLAFHMNQAAFRRYTDYNSDGSVPSRLAHAGMSRVDVDSSAEDLLAGTVSHAYKASVSSSKVLLEFLDSAVITLALTNPATEQRLRKLTETSHGAADEEFLRKVDEYSPALHIVIPLMTCLTTNLTGVMTETLQRFSPEATSAPKYNSNGCARSALPAVDKLYQGPNDRPDGTPLWSLLFIRPLMENGTRHYILGAQINMSESMGPNSTEILTLLTPGPHTTPQFRADSMAPSPHMLPAHDDNPEHDPSSDGQQPTRGVSRRQRLLHRFYKKWPPSPSPSPPPRSPFPSPSRLFHSRPLRTPPPDMHCTVYSRFRSLMASVTPATHAPGGPPMKMARLRLRVVALGTSGLGQCAGGECAGRCRWGVAGPDGWEKPGTSGMLDRRA</sequence>
<accession>A0AAN6ZDP3</accession>
<organism evidence="2 3">
    <name type="scientific">Trichocladium antarcticum</name>
    <dbReference type="NCBI Taxonomy" id="1450529"/>
    <lineage>
        <taxon>Eukaryota</taxon>
        <taxon>Fungi</taxon>
        <taxon>Dikarya</taxon>
        <taxon>Ascomycota</taxon>
        <taxon>Pezizomycotina</taxon>
        <taxon>Sordariomycetes</taxon>
        <taxon>Sordariomycetidae</taxon>
        <taxon>Sordariales</taxon>
        <taxon>Chaetomiaceae</taxon>
        <taxon>Trichocladium</taxon>
    </lineage>
</organism>
<feature type="compositionally biased region" description="Basic and acidic residues" evidence="1">
    <location>
        <begin position="307"/>
        <end position="318"/>
    </location>
</feature>
<reference evidence="2" key="2">
    <citation type="submission" date="2023-05" db="EMBL/GenBank/DDBJ databases">
        <authorList>
            <consortium name="Lawrence Berkeley National Laboratory"/>
            <person name="Steindorff A."/>
            <person name="Hensen N."/>
            <person name="Bonometti L."/>
            <person name="Westerberg I."/>
            <person name="Brannstrom I.O."/>
            <person name="Guillou S."/>
            <person name="Cros-Aarteil S."/>
            <person name="Calhoun S."/>
            <person name="Haridas S."/>
            <person name="Kuo A."/>
            <person name="Mondo S."/>
            <person name="Pangilinan J."/>
            <person name="Riley R."/>
            <person name="Labutti K."/>
            <person name="Andreopoulos B."/>
            <person name="Lipzen A."/>
            <person name="Chen C."/>
            <person name="Yanf M."/>
            <person name="Daum C."/>
            <person name="Ng V."/>
            <person name="Clum A."/>
            <person name="Ohm R."/>
            <person name="Martin F."/>
            <person name="Silar P."/>
            <person name="Natvig D."/>
            <person name="Lalanne C."/>
            <person name="Gautier V."/>
            <person name="Ament-Velasquez S.L."/>
            <person name="Kruys A."/>
            <person name="Hutchinson M.I."/>
            <person name="Powell A.J."/>
            <person name="Barry K."/>
            <person name="Miller A.N."/>
            <person name="Grigoriev I.V."/>
            <person name="Debuchy R."/>
            <person name="Gladieux P."/>
            <person name="Thoren M.H."/>
            <person name="Johannesson H."/>
        </authorList>
    </citation>
    <scope>NUCLEOTIDE SEQUENCE</scope>
    <source>
        <strain evidence="2">CBS 123565</strain>
    </source>
</reference>
<dbReference type="EMBL" id="MU853409">
    <property type="protein sequence ID" value="KAK4134033.1"/>
    <property type="molecule type" value="Genomic_DNA"/>
</dbReference>
<gene>
    <name evidence="2" type="ORF">BT67DRAFT_305066</name>
</gene>
<feature type="compositionally biased region" description="Pro residues" evidence="1">
    <location>
        <begin position="343"/>
        <end position="358"/>
    </location>
</feature>
<reference evidence="2" key="1">
    <citation type="journal article" date="2023" name="Mol. Phylogenet. Evol.">
        <title>Genome-scale phylogeny and comparative genomics of the fungal order Sordariales.</title>
        <authorList>
            <person name="Hensen N."/>
            <person name="Bonometti L."/>
            <person name="Westerberg I."/>
            <person name="Brannstrom I.O."/>
            <person name="Guillou S."/>
            <person name="Cros-Aarteil S."/>
            <person name="Calhoun S."/>
            <person name="Haridas S."/>
            <person name="Kuo A."/>
            <person name="Mondo S."/>
            <person name="Pangilinan J."/>
            <person name="Riley R."/>
            <person name="LaButti K."/>
            <person name="Andreopoulos B."/>
            <person name="Lipzen A."/>
            <person name="Chen C."/>
            <person name="Yan M."/>
            <person name="Daum C."/>
            <person name="Ng V."/>
            <person name="Clum A."/>
            <person name="Steindorff A."/>
            <person name="Ohm R.A."/>
            <person name="Martin F."/>
            <person name="Silar P."/>
            <person name="Natvig D.O."/>
            <person name="Lalanne C."/>
            <person name="Gautier V."/>
            <person name="Ament-Velasquez S.L."/>
            <person name="Kruys A."/>
            <person name="Hutchinson M.I."/>
            <person name="Powell A.J."/>
            <person name="Barry K."/>
            <person name="Miller A.N."/>
            <person name="Grigoriev I.V."/>
            <person name="Debuchy R."/>
            <person name="Gladieux P."/>
            <person name="Hiltunen Thoren M."/>
            <person name="Johannesson H."/>
        </authorList>
    </citation>
    <scope>NUCLEOTIDE SEQUENCE</scope>
    <source>
        <strain evidence="2">CBS 123565</strain>
    </source>
</reference>
<feature type="compositionally biased region" description="Low complexity" evidence="1">
    <location>
        <begin position="281"/>
        <end position="292"/>
    </location>
</feature>
<protein>
    <submittedName>
        <fullName evidence="2">Uncharacterized protein</fullName>
    </submittedName>
</protein>
<feature type="region of interest" description="Disordered" evidence="1">
    <location>
        <begin position="1"/>
        <end position="68"/>
    </location>
</feature>
<comment type="caution">
    <text evidence="2">The sequence shown here is derived from an EMBL/GenBank/DDBJ whole genome shotgun (WGS) entry which is preliminary data.</text>
</comment>
<evidence type="ECO:0000313" key="3">
    <source>
        <dbReference type="Proteomes" id="UP001304895"/>
    </source>
</evidence>
<evidence type="ECO:0000256" key="1">
    <source>
        <dbReference type="SAM" id="MobiDB-lite"/>
    </source>
</evidence>
<proteinExistence type="predicted"/>
<dbReference type="Proteomes" id="UP001304895">
    <property type="component" value="Unassembled WGS sequence"/>
</dbReference>
<name>A0AAN6ZDP3_9PEZI</name>
<feature type="region of interest" description="Disordered" evidence="1">
    <location>
        <begin position="278"/>
        <end position="373"/>
    </location>
</feature>